<proteinExistence type="predicted"/>
<dbReference type="AlphaFoldDB" id="A0A8B2Z8N3"/>
<evidence type="ECO:0000313" key="1">
    <source>
        <dbReference type="EMBL" id="RGK47233.1"/>
    </source>
</evidence>
<gene>
    <name evidence="1" type="ORF">DXD09_04650</name>
</gene>
<dbReference type="EMBL" id="QSQR01000003">
    <property type="protein sequence ID" value="RGK47233.1"/>
    <property type="molecule type" value="Genomic_DNA"/>
</dbReference>
<dbReference type="Proteomes" id="UP000260790">
    <property type="component" value="Unassembled WGS sequence"/>
</dbReference>
<reference evidence="1 2" key="1">
    <citation type="submission" date="2018-08" db="EMBL/GenBank/DDBJ databases">
        <title>A genome reference for cultivated species of the human gut microbiota.</title>
        <authorList>
            <person name="Zou Y."/>
            <person name="Xue W."/>
            <person name="Luo G."/>
        </authorList>
    </citation>
    <scope>NUCLEOTIDE SEQUENCE [LARGE SCALE GENOMIC DNA]</scope>
    <source>
        <strain evidence="1 2">TF10-9AT</strain>
    </source>
</reference>
<evidence type="ECO:0000313" key="2">
    <source>
        <dbReference type="Proteomes" id="UP000260790"/>
    </source>
</evidence>
<organism evidence="1 2">
    <name type="scientific">Ligilactobacillus ruminis</name>
    <dbReference type="NCBI Taxonomy" id="1623"/>
    <lineage>
        <taxon>Bacteria</taxon>
        <taxon>Bacillati</taxon>
        <taxon>Bacillota</taxon>
        <taxon>Bacilli</taxon>
        <taxon>Lactobacillales</taxon>
        <taxon>Lactobacillaceae</taxon>
        <taxon>Ligilactobacillus</taxon>
    </lineage>
</organism>
<accession>A0A8B2Z8N3</accession>
<comment type="caution">
    <text evidence="1">The sequence shown here is derived from an EMBL/GenBank/DDBJ whole genome shotgun (WGS) entry which is preliminary data.</text>
</comment>
<protein>
    <submittedName>
        <fullName evidence="1">Uncharacterized protein</fullName>
    </submittedName>
</protein>
<sequence>MSVNHHHNGQKFTDKSSKMDALSVILNEILAEWLSSIVLKRWFFICGKLKKRLAKSIKNRLPSFDISFNSIKKRDFFPSLFVGTNQATDFVKNDTQF</sequence>
<name>A0A8B2Z8N3_9LACO</name>